<accession>D0A139</accession>
<organism evidence="2 3">
    <name type="scientific">Trypanosoma brucei gambiense (strain MHOM/CI/86/DAL972)</name>
    <dbReference type="NCBI Taxonomy" id="679716"/>
    <lineage>
        <taxon>Eukaryota</taxon>
        <taxon>Discoba</taxon>
        <taxon>Euglenozoa</taxon>
        <taxon>Kinetoplastea</taxon>
        <taxon>Metakinetoplastina</taxon>
        <taxon>Trypanosomatida</taxon>
        <taxon>Trypanosomatidae</taxon>
        <taxon>Trypanosoma</taxon>
    </lineage>
</organism>
<dbReference type="AlphaFoldDB" id="D0A139"/>
<keyword evidence="1" id="KW-0472">Membrane</keyword>
<evidence type="ECO:0000313" key="2">
    <source>
        <dbReference type="EMBL" id="CBH14981.1"/>
    </source>
</evidence>
<feature type="transmembrane region" description="Helical" evidence="1">
    <location>
        <begin position="6"/>
        <end position="30"/>
    </location>
</feature>
<dbReference type="EMBL" id="FN554973">
    <property type="protein sequence ID" value="CBH14981.1"/>
    <property type="molecule type" value="Genomic_DNA"/>
</dbReference>
<protein>
    <submittedName>
        <fullName evidence="2">Uncharacterized protein</fullName>
    </submittedName>
</protein>
<dbReference type="Proteomes" id="UP000002316">
    <property type="component" value="Chromosome 10"/>
</dbReference>
<name>D0A139_TRYB9</name>
<dbReference type="GeneID" id="23865716"/>
<reference evidence="3" key="1">
    <citation type="journal article" date="2010" name="PLoS Negl. Trop. Dis.">
        <title>The genome sequence of Trypanosoma brucei gambiense, causative agent of chronic human african trypanosomiasis.</title>
        <authorList>
            <person name="Jackson A.P."/>
            <person name="Sanders M."/>
            <person name="Berry A."/>
            <person name="McQuillan J."/>
            <person name="Aslett M.A."/>
            <person name="Quail M.A."/>
            <person name="Chukualim B."/>
            <person name="Capewell P."/>
            <person name="MacLeod A."/>
            <person name="Melville S.E."/>
            <person name="Gibson W."/>
            <person name="Barry J.D."/>
            <person name="Berriman M."/>
            <person name="Hertz-Fowler C."/>
        </authorList>
    </citation>
    <scope>NUCLEOTIDE SEQUENCE [LARGE SCALE GENOMIC DNA]</scope>
    <source>
        <strain evidence="3">MHOM/CI/86/DAL972</strain>
    </source>
</reference>
<proteinExistence type="predicted"/>
<keyword evidence="1" id="KW-1133">Transmembrane helix</keyword>
<keyword evidence="1" id="KW-0812">Transmembrane</keyword>
<dbReference type="VEuPathDB" id="TriTrypDB:Tbg972.10.620"/>
<feature type="transmembrane region" description="Helical" evidence="1">
    <location>
        <begin position="84"/>
        <end position="107"/>
    </location>
</feature>
<sequence>MQLRCFLRLGVGVIYFLIIIIIIIIIYLAFITCQTRRYVSHFPLAKMSVYFLLHMFPYPLFFCYLTFTHLIYCYNVAAPSPRLFVYFYFCSSSGCCCSVMSFIFKYFQRGASGFCQRLYMKYNVLYCIERERVVLALMHFTIAILFHSSHRQSDS</sequence>
<evidence type="ECO:0000313" key="3">
    <source>
        <dbReference type="Proteomes" id="UP000002316"/>
    </source>
</evidence>
<dbReference type="RefSeq" id="XP_011777247.1">
    <property type="nucleotide sequence ID" value="XM_011778945.1"/>
</dbReference>
<feature type="transmembrane region" description="Helical" evidence="1">
    <location>
        <begin position="51"/>
        <end position="72"/>
    </location>
</feature>
<gene>
    <name evidence="2" type="ORF">TbgDal_X620</name>
</gene>
<evidence type="ECO:0000256" key="1">
    <source>
        <dbReference type="SAM" id="Phobius"/>
    </source>
</evidence>
<dbReference type="KEGG" id="tbg:TbgDal_X620"/>